<feature type="compositionally biased region" description="Acidic residues" evidence="1">
    <location>
        <begin position="319"/>
        <end position="331"/>
    </location>
</feature>
<evidence type="ECO:0000313" key="3">
    <source>
        <dbReference type="Proteomes" id="UP000541558"/>
    </source>
</evidence>
<dbReference type="AlphaFoldDB" id="A0A8H5AQW0"/>
<reference evidence="2 3" key="1">
    <citation type="journal article" date="2020" name="ISME J.">
        <title>Uncovering the hidden diversity of litter-decomposition mechanisms in mushroom-forming fungi.</title>
        <authorList>
            <person name="Floudas D."/>
            <person name="Bentzer J."/>
            <person name="Ahren D."/>
            <person name="Johansson T."/>
            <person name="Persson P."/>
            <person name="Tunlid A."/>
        </authorList>
    </citation>
    <scope>NUCLEOTIDE SEQUENCE [LARGE SCALE GENOMIC DNA]</scope>
    <source>
        <strain evidence="2 3">CBS 175.51</strain>
    </source>
</reference>
<organism evidence="2 3">
    <name type="scientific">Ephemerocybe angulata</name>
    <dbReference type="NCBI Taxonomy" id="980116"/>
    <lineage>
        <taxon>Eukaryota</taxon>
        <taxon>Fungi</taxon>
        <taxon>Dikarya</taxon>
        <taxon>Basidiomycota</taxon>
        <taxon>Agaricomycotina</taxon>
        <taxon>Agaricomycetes</taxon>
        <taxon>Agaricomycetidae</taxon>
        <taxon>Agaricales</taxon>
        <taxon>Agaricineae</taxon>
        <taxon>Psathyrellaceae</taxon>
        <taxon>Ephemerocybe</taxon>
    </lineage>
</organism>
<keyword evidence="3" id="KW-1185">Reference proteome</keyword>
<proteinExistence type="predicted"/>
<feature type="compositionally biased region" description="Acidic residues" evidence="1">
    <location>
        <begin position="380"/>
        <end position="397"/>
    </location>
</feature>
<gene>
    <name evidence="2" type="ORF">D9611_014410</name>
</gene>
<comment type="caution">
    <text evidence="2">The sequence shown here is derived from an EMBL/GenBank/DDBJ whole genome shotgun (WGS) entry which is preliminary data.</text>
</comment>
<protein>
    <submittedName>
        <fullName evidence="2">Uncharacterized protein</fullName>
    </submittedName>
</protein>
<dbReference type="Proteomes" id="UP000541558">
    <property type="component" value="Unassembled WGS sequence"/>
</dbReference>
<dbReference type="OrthoDB" id="3269456at2759"/>
<feature type="compositionally biased region" description="Basic and acidic residues" evidence="1">
    <location>
        <begin position="413"/>
        <end position="423"/>
    </location>
</feature>
<accession>A0A8H5AQW0</accession>
<feature type="compositionally biased region" description="Acidic residues" evidence="1">
    <location>
        <begin position="343"/>
        <end position="373"/>
    </location>
</feature>
<dbReference type="EMBL" id="JAACJK010000237">
    <property type="protein sequence ID" value="KAF5309306.1"/>
    <property type="molecule type" value="Genomic_DNA"/>
</dbReference>
<feature type="region of interest" description="Disordered" evidence="1">
    <location>
        <begin position="288"/>
        <end position="423"/>
    </location>
</feature>
<evidence type="ECO:0000313" key="2">
    <source>
        <dbReference type="EMBL" id="KAF5309306.1"/>
    </source>
</evidence>
<sequence length="423" mass="46071">MNHQYDVDKATRLLGDIGKGQLQTIADGFVSLAQAEIDKMRLMDIQYPPSTRIMDGEDEVVFKVQGVMCGKLLPPFTESPVSSPRSKGLSRIRNLRQHVKVTGFGSSEYDAYMDKLQTVHDAFAQHARDREVDQIEFIPYEGHQSLEVHSRYFTDRALVPYEKNQAFLPGVDPFDVLRKLQPDEFIHAADNVVEYCVRAVANGSTTYGPCEPSVFKVGDVVEVAFSCVGVPIKGQRMRILLQLRGLTLLDNTIRKESERTTRMTMALVALNRTPRRKRLYLTEEEVCGDAHGTKRTRRSEDSRERVPAPVFAPVTETEVGNEEGEIIEVEGSDGSSTVGGGEGDGDGAAEGEADGEGEGGGDVEGNEGEDDSAEAVSGGELEEGEMLPDLPDSDDEDVHGVEGEGGGDDAAEAGERGDAMNVD</sequence>
<evidence type="ECO:0000256" key="1">
    <source>
        <dbReference type="SAM" id="MobiDB-lite"/>
    </source>
</evidence>
<name>A0A8H5AQW0_9AGAR</name>